<dbReference type="GeneID" id="1445776"/>
<dbReference type="Pfam" id="PF13643">
    <property type="entry name" value="DUF4145"/>
    <property type="match status" value="1"/>
</dbReference>
<protein>
    <recommendedName>
        <fullName evidence="1">DUF4145 domain-containing protein</fullName>
    </recommendedName>
</protein>
<evidence type="ECO:0000259" key="1">
    <source>
        <dbReference type="Pfam" id="PF13643"/>
    </source>
</evidence>
<dbReference type="Proteomes" id="UP000002518">
    <property type="component" value="Chromosome"/>
</dbReference>
<evidence type="ECO:0000313" key="2">
    <source>
        <dbReference type="EMBL" id="BAA79179.2"/>
    </source>
</evidence>
<evidence type="ECO:0000313" key="3">
    <source>
        <dbReference type="Proteomes" id="UP000002518"/>
    </source>
</evidence>
<accession>Q9YFI2</accession>
<dbReference type="AlphaFoldDB" id="Q9YFI2"/>
<dbReference type="EnsemblBacteria" id="BAA79179">
    <property type="protein sequence ID" value="BAA79179"/>
    <property type="gene ID" value="APE_0264.1"/>
</dbReference>
<sequence length="210" mass="24483">MDRDVIGPTECDEYREQRNSKINDEWNLLIEDKNVFANTYIIVSTAVDLYREALSAYQNGAYMAAILMSGVALEALVYDLVAALRGYVKCYEGNIYEAELDSNVYKWVRLDSALQELKNSGIINKPLERRFYRAREMRNLVAHYAQKRQKRLRESIAEIIKAREDRKTYAIIKGLEKGLWATEEEALNTLKETAWILKALIERAYKEFCY</sequence>
<dbReference type="EMBL" id="BA000002">
    <property type="protein sequence ID" value="BAA79179.2"/>
    <property type="molecule type" value="Genomic_DNA"/>
</dbReference>
<dbReference type="KEGG" id="ape:APE_0264.1"/>
<dbReference type="RefSeq" id="WP_010865614.1">
    <property type="nucleotide sequence ID" value="NC_000854.2"/>
</dbReference>
<gene>
    <name evidence="2" type="ordered locus">APE_0264.1</name>
</gene>
<organism evidence="2 3">
    <name type="scientific">Aeropyrum pernix (strain ATCC 700893 / DSM 11879 / JCM 9820 / NBRC 100138 / K1)</name>
    <dbReference type="NCBI Taxonomy" id="272557"/>
    <lineage>
        <taxon>Archaea</taxon>
        <taxon>Thermoproteota</taxon>
        <taxon>Thermoprotei</taxon>
        <taxon>Desulfurococcales</taxon>
        <taxon>Desulfurococcaceae</taxon>
        <taxon>Aeropyrum</taxon>
    </lineage>
</organism>
<dbReference type="PIR" id="A72785">
    <property type="entry name" value="A72785"/>
</dbReference>
<keyword evidence="3" id="KW-1185">Reference proteome</keyword>
<feature type="domain" description="DUF4145" evidence="1">
    <location>
        <begin position="52"/>
        <end position="160"/>
    </location>
</feature>
<name>Q9YFI2_AERPE</name>
<dbReference type="InterPro" id="IPR025285">
    <property type="entry name" value="DUF4145"/>
</dbReference>
<proteinExistence type="predicted"/>
<reference evidence="2 3" key="1">
    <citation type="journal article" date="1999" name="DNA Res.">
        <title>Complete genome sequence of an aerobic hyper-thermophilic crenarchaeon, Aeropyrum pernix K1.</title>
        <authorList>
            <person name="Kawarabayasi Y."/>
            <person name="Hino Y."/>
            <person name="Horikawa H."/>
            <person name="Yamazaki S."/>
            <person name="Haikawa Y."/>
            <person name="Jin-no K."/>
            <person name="Takahashi M."/>
            <person name="Sekine M."/>
            <person name="Baba S."/>
            <person name="Ankai A."/>
            <person name="Kosugi H."/>
            <person name="Hosoyama A."/>
            <person name="Fukui S."/>
            <person name="Nagai Y."/>
            <person name="Nishijima K."/>
            <person name="Nakazawa H."/>
            <person name="Takamiya M."/>
            <person name="Masuda S."/>
            <person name="Funahashi T."/>
            <person name="Tanaka T."/>
            <person name="Kudoh Y."/>
            <person name="Yamazaki J."/>
            <person name="Kushida N."/>
            <person name="Oguchi A."/>
            <person name="Aoki K."/>
            <person name="Kubota K."/>
            <person name="Nakamura Y."/>
            <person name="Nomura N."/>
            <person name="Sako Y."/>
            <person name="Kikuchi H."/>
        </authorList>
    </citation>
    <scope>NUCLEOTIDE SEQUENCE [LARGE SCALE GENOMIC DNA]</scope>
    <source>
        <strain evidence="3">ATCC 700893 / DSM 11879 / JCM 9820 / NBRC 100138 / K1</strain>
    </source>
</reference>